<reference evidence="1" key="1">
    <citation type="submission" date="2022-01" db="EMBL/GenBank/DDBJ databases">
        <authorList>
            <person name="King R."/>
        </authorList>
    </citation>
    <scope>NUCLEOTIDE SEQUENCE</scope>
</reference>
<proteinExistence type="predicted"/>
<dbReference type="AlphaFoldDB" id="A0A9P0ECH4"/>
<evidence type="ECO:0000313" key="2">
    <source>
        <dbReference type="Proteomes" id="UP001152798"/>
    </source>
</evidence>
<name>A0A9P0ECH4_NEZVI</name>
<keyword evidence="2" id="KW-1185">Reference proteome</keyword>
<evidence type="ECO:0000313" key="1">
    <source>
        <dbReference type="EMBL" id="CAH1392419.1"/>
    </source>
</evidence>
<dbReference type="EMBL" id="OV725077">
    <property type="protein sequence ID" value="CAH1392419.1"/>
    <property type="molecule type" value="Genomic_DNA"/>
</dbReference>
<accession>A0A9P0ECH4</accession>
<sequence>MANRRAFLGSTTFASNLLCLRHIGTNTCACQAGCSTDTCRIEAAAFHPHPCRIASSFFQDQSFCVYCCSTSPPLYLSPDGDVMAGTWVSQGLSLHLVELVPVSPYESPSLGTASFWIP</sequence>
<protein>
    <submittedName>
        <fullName evidence="1">Uncharacterized protein</fullName>
    </submittedName>
</protein>
<gene>
    <name evidence="1" type="ORF">NEZAVI_LOCUS3234</name>
</gene>
<dbReference type="Proteomes" id="UP001152798">
    <property type="component" value="Chromosome 1"/>
</dbReference>
<organism evidence="1 2">
    <name type="scientific">Nezara viridula</name>
    <name type="common">Southern green stink bug</name>
    <name type="synonym">Cimex viridulus</name>
    <dbReference type="NCBI Taxonomy" id="85310"/>
    <lineage>
        <taxon>Eukaryota</taxon>
        <taxon>Metazoa</taxon>
        <taxon>Ecdysozoa</taxon>
        <taxon>Arthropoda</taxon>
        <taxon>Hexapoda</taxon>
        <taxon>Insecta</taxon>
        <taxon>Pterygota</taxon>
        <taxon>Neoptera</taxon>
        <taxon>Paraneoptera</taxon>
        <taxon>Hemiptera</taxon>
        <taxon>Heteroptera</taxon>
        <taxon>Panheteroptera</taxon>
        <taxon>Pentatomomorpha</taxon>
        <taxon>Pentatomoidea</taxon>
        <taxon>Pentatomidae</taxon>
        <taxon>Pentatominae</taxon>
        <taxon>Nezara</taxon>
    </lineage>
</organism>